<sequence length="166" mass="18040">MKYAVVYSSKTGNTRLLAEEIRKVLPAEECLYFGEPAPEALKAEVLYVGFWTDKGDCDQAVASFLSSVTDQKVFLFGTAGFGGAPAYFENILHRVSGHLPACAQLAGSFMCQGKMPMSVRARYEKMLESPEHAPNVSAMIENFDRALSHPDAEDLAALQAAVRSAV</sequence>
<gene>
    <name evidence="2" type="primary">bilS</name>
    <name evidence="2" type="ORF">WMO24_06670</name>
</gene>
<keyword evidence="3" id="KW-1185">Reference proteome</keyword>
<dbReference type="InterPro" id="IPR054633">
    <property type="entry name" value="BilS"/>
</dbReference>
<dbReference type="Pfam" id="PF12641">
    <property type="entry name" value="Flavodoxin_3"/>
    <property type="match status" value="1"/>
</dbReference>
<dbReference type="Proteomes" id="UP001477672">
    <property type="component" value="Unassembled WGS sequence"/>
</dbReference>
<protein>
    <submittedName>
        <fullName evidence="2">Flavodoxin family protein BilS</fullName>
    </submittedName>
</protein>
<dbReference type="Gene3D" id="3.40.50.360">
    <property type="match status" value="1"/>
</dbReference>
<reference evidence="2 3" key="1">
    <citation type="submission" date="2024-03" db="EMBL/GenBank/DDBJ databases">
        <title>Human intestinal bacterial collection.</title>
        <authorList>
            <person name="Pauvert C."/>
            <person name="Hitch T.C.A."/>
            <person name="Clavel T."/>
        </authorList>
    </citation>
    <scope>NUCLEOTIDE SEQUENCE [LARGE SCALE GENOMIC DNA]</scope>
    <source>
        <strain evidence="2 3">CLA-JM-H11</strain>
    </source>
</reference>
<comment type="caution">
    <text evidence="2">The sequence shown here is derived from an EMBL/GenBank/DDBJ whole genome shotgun (WGS) entry which is preliminary data.</text>
</comment>
<dbReference type="SUPFAM" id="SSF52218">
    <property type="entry name" value="Flavoproteins"/>
    <property type="match status" value="1"/>
</dbReference>
<organism evidence="2 3">
    <name type="scientific">Ruthenibacterium intestinale</name>
    <dbReference type="NCBI Taxonomy" id="3133163"/>
    <lineage>
        <taxon>Bacteria</taxon>
        <taxon>Bacillati</taxon>
        <taxon>Bacillota</taxon>
        <taxon>Clostridia</taxon>
        <taxon>Eubacteriales</taxon>
        <taxon>Oscillospiraceae</taxon>
        <taxon>Ruthenibacterium</taxon>
    </lineage>
</organism>
<name>A0ABV1GE67_9FIRM</name>
<dbReference type="InterPro" id="IPR029039">
    <property type="entry name" value="Flavoprotein-like_sf"/>
</dbReference>
<dbReference type="InterPro" id="IPR001226">
    <property type="entry name" value="Flavodoxin_CS"/>
</dbReference>
<dbReference type="InterPro" id="IPR008254">
    <property type="entry name" value="Flavodoxin/NO_synth"/>
</dbReference>
<dbReference type="RefSeq" id="WP_349215558.1">
    <property type="nucleotide sequence ID" value="NZ_JBBMFA010000081.1"/>
</dbReference>
<proteinExistence type="predicted"/>
<accession>A0ABV1GE67</accession>
<feature type="domain" description="Flavodoxin-like" evidence="1">
    <location>
        <begin position="5"/>
        <end position="162"/>
    </location>
</feature>
<evidence type="ECO:0000259" key="1">
    <source>
        <dbReference type="Pfam" id="PF12641"/>
    </source>
</evidence>
<evidence type="ECO:0000313" key="2">
    <source>
        <dbReference type="EMBL" id="MEQ2520110.1"/>
    </source>
</evidence>
<dbReference type="EMBL" id="JBBMFA010000081">
    <property type="protein sequence ID" value="MEQ2520110.1"/>
    <property type="molecule type" value="Genomic_DNA"/>
</dbReference>
<dbReference type="NCBIfam" id="NF045594">
    <property type="entry name" value="flavodox_BilS"/>
    <property type="match status" value="1"/>
</dbReference>
<dbReference type="PROSITE" id="PS00201">
    <property type="entry name" value="FLAVODOXIN"/>
    <property type="match status" value="1"/>
</dbReference>
<evidence type="ECO:0000313" key="3">
    <source>
        <dbReference type="Proteomes" id="UP001477672"/>
    </source>
</evidence>